<evidence type="ECO:0000313" key="1">
    <source>
        <dbReference type="EMBL" id="MPN08397.1"/>
    </source>
</evidence>
<reference evidence="1" key="1">
    <citation type="submission" date="2019-08" db="EMBL/GenBank/DDBJ databases">
        <authorList>
            <person name="Kucharzyk K."/>
            <person name="Murdoch R.W."/>
            <person name="Higgins S."/>
            <person name="Loffler F."/>
        </authorList>
    </citation>
    <scope>NUCLEOTIDE SEQUENCE</scope>
</reference>
<dbReference type="AlphaFoldDB" id="A0A645F2E5"/>
<accession>A0A645F2E5</accession>
<dbReference type="EMBL" id="VSSQ01054445">
    <property type="protein sequence ID" value="MPN08397.1"/>
    <property type="molecule type" value="Genomic_DNA"/>
</dbReference>
<sequence length="46" mass="5384">MIKKVDINDTSMYLSTTTYHFNFPRDIFLKVTISAQEKFDGSCVFM</sequence>
<proteinExistence type="predicted"/>
<protein>
    <submittedName>
        <fullName evidence="1">Uncharacterized protein</fullName>
    </submittedName>
</protein>
<name>A0A645F2E5_9ZZZZ</name>
<gene>
    <name evidence="1" type="ORF">SDC9_155679</name>
</gene>
<organism evidence="1">
    <name type="scientific">bioreactor metagenome</name>
    <dbReference type="NCBI Taxonomy" id="1076179"/>
    <lineage>
        <taxon>unclassified sequences</taxon>
        <taxon>metagenomes</taxon>
        <taxon>ecological metagenomes</taxon>
    </lineage>
</organism>
<comment type="caution">
    <text evidence="1">The sequence shown here is derived from an EMBL/GenBank/DDBJ whole genome shotgun (WGS) entry which is preliminary data.</text>
</comment>